<gene>
    <name evidence="3" type="ORF">NBG84_14300</name>
</gene>
<keyword evidence="4" id="KW-1185">Reference proteome</keyword>
<accession>A0ABT0ULF4</accession>
<dbReference type="SUPFAM" id="SSF52096">
    <property type="entry name" value="ClpP/crotonase"/>
    <property type="match status" value="1"/>
</dbReference>
<evidence type="ECO:0000313" key="4">
    <source>
        <dbReference type="Proteomes" id="UP001431429"/>
    </source>
</evidence>
<dbReference type="Proteomes" id="UP001431429">
    <property type="component" value="Unassembled WGS sequence"/>
</dbReference>
<reference evidence="3" key="1">
    <citation type="submission" date="2022-06" db="EMBL/GenBank/DDBJ databases">
        <title>Genome public.</title>
        <authorList>
            <person name="Sun Q."/>
        </authorList>
    </citation>
    <scope>NUCLEOTIDE SEQUENCE</scope>
    <source>
        <strain evidence="3">CWNU-1</strain>
    </source>
</reference>
<dbReference type="PANTHER" id="PTHR43802">
    <property type="entry name" value="ENOYL-COA HYDRATASE"/>
    <property type="match status" value="1"/>
</dbReference>
<proteinExistence type="inferred from homology"/>
<comment type="caution">
    <text evidence="3">The sequence shown here is derived from an EMBL/GenBank/DDBJ whole genome shotgun (WGS) entry which is preliminary data.</text>
</comment>
<dbReference type="Gene3D" id="1.10.12.10">
    <property type="entry name" value="Lyase 2-enoyl-coa Hydratase, Chain A, domain 2"/>
    <property type="match status" value="1"/>
</dbReference>
<evidence type="ECO:0000256" key="2">
    <source>
        <dbReference type="RuleBase" id="RU003707"/>
    </source>
</evidence>
<evidence type="ECO:0000256" key="1">
    <source>
        <dbReference type="ARBA" id="ARBA00005254"/>
    </source>
</evidence>
<dbReference type="Gene3D" id="3.90.226.10">
    <property type="entry name" value="2-enoyl-CoA Hydratase, Chain A, domain 1"/>
    <property type="match status" value="1"/>
</dbReference>
<dbReference type="CDD" id="cd06558">
    <property type="entry name" value="crotonase-like"/>
    <property type="match status" value="1"/>
</dbReference>
<name>A0ABT0ULF4_9ACTN</name>
<dbReference type="InterPro" id="IPR029045">
    <property type="entry name" value="ClpP/crotonase-like_dom_sf"/>
</dbReference>
<dbReference type="PANTHER" id="PTHR43802:SF1">
    <property type="entry name" value="IP11341P-RELATED"/>
    <property type="match status" value="1"/>
</dbReference>
<comment type="similarity">
    <text evidence="1 2">Belongs to the enoyl-CoA hydratase/isomerase family.</text>
</comment>
<dbReference type="EMBL" id="JAMQAW010000011">
    <property type="protein sequence ID" value="MCM2389449.1"/>
    <property type="molecule type" value="Genomic_DNA"/>
</dbReference>
<dbReference type="RefSeq" id="WP_250919798.1">
    <property type="nucleotide sequence ID" value="NZ_JAMQAW010000011.1"/>
</dbReference>
<dbReference type="NCBIfam" id="NF006100">
    <property type="entry name" value="PRK08252.1"/>
    <property type="match status" value="1"/>
</dbReference>
<evidence type="ECO:0000313" key="3">
    <source>
        <dbReference type="EMBL" id="MCM2389449.1"/>
    </source>
</evidence>
<sequence length="268" mass="27970">MMDRNPEAAEPAALLERRGAVALITLNRPRVLNAVNAALSAAVGEALEEVAADPGLRVAVITGAGRAFCAGMDLKEVAAGGSVMAPGHEDWGFAGLVNHFIAKPVIGAVNGFALGGGTEIALACDLVVADENAHFGLPEVRRGLFAAAGGVLRLPRQVPKKIALEMALTGQPLDAATAARWGLVNRVAPAGTAVEVALELAGTVSEGAPLALQASKRLIHRSEDFGSDWEPAMWDESEREWQAVFASEDAQEGSRAFAEKRAPVWRGI</sequence>
<dbReference type="InterPro" id="IPR018376">
    <property type="entry name" value="Enoyl-CoA_hyd/isom_CS"/>
</dbReference>
<dbReference type="InterPro" id="IPR001753">
    <property type="entry name" value="Enoyl-CoA_hydra/iso"/>
</dbReference>
<protein>
    <submittedName>
        <fullName evidence="3">Crotonase/enoyl-CoA hydratase family protein</fullName>
    </submittedName>
</protein>
<dbReference type="InterPro" id="IPR014748">
    <property type="entry name" value="Enoyl-CoA_hydra_C"/>
</dbReference>
<organism evidence="3 4">
    <name type="scientific">Streptomyces albipurpureus</name>
    <dbReference type="NCBI Taxonomy" id="2897419"/>
    <lineage>
        <taxon>Bacteria</taxon>
        <taxon>Bacillati</taxon>
        <taxon>Actinomycetota</taxon>
        <taxon>Actinomycetes</taxon>
        <taxon>Kitasatosporales</taxon>
        <taxon>Streptomycetaceae</taxon>
        <taxon>Streptomyces</taxon>
    </lineage>
</organism>
<dbReference type="PROSITE" id="PS00166">
    <property type="entry name" value="ENOYL_COA_HYDRATASE"/>
    <property type="match status" value="1"/>
</dbReference>
<dbReference type="Pfam" id="PF00378">
    <property type="entry name" value="ECH_1"/>
    <property type="match status" value="1"/>
</dbReference>